<dbReference type="Proteomes" id="UP001530315">
    <property type="component" value="Unassembled WGS sequence"/>
</dbReference>
<gene>
    <name evidence="1" type="ORF">ACHAW5_008579</name>
</gene>
<evidence type="ECO:0000313" key="2">
    <source>
        <dbReference type="Proteomes" id="UP001530315"/>
    </source>
</evidence>
<name>A0ABD3MN63_9STRA</name>
<dbReference type="EMBL" id="JALLAZ020001751">
    <property type="protein sequence ID" value="KAL3765466.1"/>
    <property type="molecule type" value="Genomic_DNA"/>
</dbReference>
<accession>A0ABD3MN63</accession>
<keyword evidence="2" id="KW-1185">Reference proteome</keyword>
<evidence type="ECO:0000313" key="1">
    <source>
        <dbReference type="EMBL" id="KAL3765466.1"/>
    </source>
</evidence>
<dbReference type="AlphaFoldDB" id="A0ABD3MN63"/>
<proteinExistence type="predicted"/>
<protein>
    <submittedName>
        <fullName evidence="1">Uncharacterized protein</fullName>
    </submittedName>
</protein>
<sequence>MLMPALARDDVFLDDDGLAGPSGASYRIRAFADTLTKEDESPRCRLISPSTYLDVSECT</sequence>
<reference evidence="1 2" key="1">
    <citation type="submission" date="2024-10" db="EMBL/GenBank/DDBJ databases">
        <title>Updated reference genomes for cyclostephanoid diatoms.</title>
        <authorList>
            <person name="Roberts W.R."/>
            <person name="Alverson A.J."/>
        </authorList>
    </citation>
    <scope>NUCLEOTIDE SEQUENCE [LARGE SCALE GENOMIC DNA]</scope>
    <source>
        <strain evidence="1 2">AJA276-08</strain>
    </source>
</reference>
<comment type="caution">
    <text evidence="1">The sequence shown here is derived from an EMBL/GenBank/DDBJ whole genome shotgun (WGS) entry which is preliminary data.</text>
</comment>
<organism evidence="1 2">
    <name type="scientific">Stephanodiscus triporus</name>
    <dbReference type="NCBI Taxonomy" id="2934178"/>
    <lineage>
        <taxon>Eukaryota</taxon>
        <taxon>Sar</taxon>
        <taxon>Stramenopiles</taxon>
        <taxon>Ochrophyta</taxon>
        <taxon>Bacillariophyta</taxon>
        <taxon>Coscinodiscophyceae</taxon>
        <taxon>Thalassiosirophycidae</taxon>
        <taxon>Stephanodiscales</taxon>
        <taxon>Stephanodiscaceae</taxon>
        <taxon>Stephanodiscus</taxon>
    </lineage>
</organism>